<dbReference type="SUPFAM" id="SSF54001">
    <property type="entry name" value="Cysteine proteinases"/>
    <property type="match status" value="2"/>
</dbReference>
<proteinExistence type="inferred from homology"/>
<gene>
    <name evidence="14" type="ORF">ACHAXA_009770</name>
</gene>
<comment type="subcellular location">
    <subcellularLocation>
        <location evidence="1 11">Cytoplasm</location>
    </subcellularLocation>
</comment>
<feature type="region of interest" description="Disordered" evidence="12">
    <location>
        <begin position="1"/>
        <end position="85"/>
    </location>
</feature>
<evidence type="ECO:0000256" key="10">
    <source>
        <dbReference type="ARBA" id="ARBA00029362"/>
    </source>
</evidence>
<evidence type="ECO:0000256" key="2">
    <source>
        <dbReference type="ARBA" id="ARBA00010958"/>
    </source>
</evidence>
<evidence type="ECO:0000256" key="1">
    <source>
        <dbReference type="ARBA" id="ARBA00004496"/>
    </source>
</evidence>
<keyword evidence="4 11" id="KW-0963">Cytoplasm</keyword>
<feature type="region of interest" description="Disordered" evidence="12">
    <location>
        <begin position="495"/>
        <end position="578"/>
    </location>
</feature>
<keyword evidence="6 11" id="KW-0378">Hydrolase</keyword>
<keyword evidence="9 11" id="KW-0072">Autophagy</keyword>
<evidence type="ECO:0000259" key="13">
    <source>
        <dbReference type="Pfam" id="PF03416"/>
    </source>
</evidence>
<dbReference type="GO" id="GO:0005737">
    <property type="term" value="C:cytoplasm"/>
    <property type="evidence" value="ECO:0007669"/>
    <property type="project" value="UniProtKB-SubCell"/>
</dbReference>
<dbReference type="GO" id="GO:0006914">
    <property type="term" value="P:autophagy"/>
    <property type="evidence" value="ECO:0007669"/>
    <property type="project" value="UniProtKB-KW"/>
</dbReference>
<dbReference type="InterPro" id="IPR038765">
    <property type="entry name" value="Papain-like_cys_pep_sf"/>
</dbReference>
<evidence type="ECO:0000256" key="5">
    <source>
        <dbReference type="ARBA" id="ARBA00022670"/>
    </source>
</evidence>
<name>A0ABD3SGT4_9STRA</name>
<comment type="catalytic activity">
    <reaction evidence="10">
        <text>[protein]-C-terminal L-amino acid-glycyl-phosphatidylethanolamide + H2O = [protein]-C-terminal L-amino acid-glycine + a 1,2-diacyl-sn-glycero-3-phosphoethanolamine</text>
        <dbReference type="Rhea" id="RHEA:67548"/>
        <dbReference type="Rhea" id="RHEA-COMP:17323"/>
        <dbReference type="Rhea" id="RHEA-COMP:17324"/>
        <dbReference type="ChEBI" id="CHEBI:15377"/>
        <dbReference type="ChEBI" id="CHEBI:64612"/>
        <dbReference type="ChEBI" id="CHEBI:172940"/>
        <dbReference type="ChEBI" id="CHEBI:172941"/>
    </reaction>
    <physiologicalReaction direction="left-to-right" evidence="10">
        <dbReference type="Rhea" id="RHEA:67549"/>
    </physiologicalReaction>
</comment>
<evidence type="ECO:0000256" key="7">
    <source>
        <dbReference type="ARBA" id="ARBA00022807"/>
    </source>
</evidence>
<comment type="caution">
    <text evidence="14">The sequence shown here is derived from an EMBL/GenBank/DDBJ whole genome shotgun (WGS) entry which is preliminary data.</text>
</comment>
<dbReference type="EMBL" id="JALLPB020000032">
    <property type="protein sequence ID" value="KAL3823665.1"/>
    <property type="molecule type" value="Genomic_DNA"/>
</dbReference>
<dbReference type="AlphaFoldDB" id="A0ABD3SGT4"/>
<evidence type="ECO:0000256" key="8">
    <source>
        <dbReference type="ARBA" id="ARBA00022927"/>
    </source>
</evidence>
<comment type="similarity">
    <text evidence="2 11">Belongs to the peptidase C54 family.</text>
</comment>
<dbReference type="GO" id="GO:0006508">
    <property type="term" value="P:proteolysis"/>
    <property type="evidence" value="ECO:0007669"/>
    <property type="project" value="UniProtKB-KW"/>
</dbReference>
<feature type="domain" description="Peptidase C54 catalytic" evidence="13">
    <location>
        <begin position="127"/>
        <end position="490"/>
    </location>
</feature>
<feature type="region of interest" description="Disordered" evidence="12">
    <location>
        <begin position="401"/>
        <end position="426"/>
    </location>
</feature>
<keyword evidence="15" id="KW-1185">Reference proteome</keyword>
<keyword evidence="8 11" id="KW-0653">Protein transport</keyword>
<dbReference type="EC" id="3.4.22.-" evidence="11"/>
<sequence length="734" mass="81115">MDDEASGGRHRSGPGSDDNEGGGRRQQRQQQCASTEGMVELDDLDRLPRPPRRPSLGDSRTMYDDECEISSPTDGHCDYDDNDDDRTRRIHYRRTDRRDDRKYRGRRRRRVVRLLGRVYDPESDRSRIRESQNSLHWMTYRNDLVVPLRPYSYPPLAMAWNALHGTAAGVGGGVGGGGGIGMRTDAGWGCMLRSAQMMMAEAVRRHYDAYDGGDASSSSSSSSSSSLERVARWFADFPNRVDCDTDSDDDDDDGRASYGDGGMDYHWYSLHQMVAAGLGLGVLPGEWYGPTTACRVLSELNGMHCERRRRRMAAFRRRSRTRRRRIAGEEDGDDDVGDDTAPIYDVFRVHVATEGCIYLDAVRDLVASRRGDVASRKGAEEIMHVEAHNDDASSLCDDTRLDRIDDPLRPTTATTKSTSSSRRVDDLLDGDDDEEEWHASLLLLLPLRLGLKSISTSDYGSTLSRLIGLPHSVGMLGGTPRHALWFYGADAVDPPPRFGATEGGGGDNGSNDDDDNDGEDDQEDDEDSDDDRDSGDGGWYGLDPHVVQLAPRGTRVLVKGTRSTTTVDDDDDDDPKDAVDATTTITTVIPNHRWQVQLTESYLRSLHISSTVTHANHRRSIPLSKLDPSCALGFYVRDHSDFVRFKRSIEALSVEHCRPNLLPEIVTISERTPNYELDVSSAINDMIGGGGGIGAVSTGGGGKSSRIVDCLDGFSMKSDVVDEEDDDDDDFVLI</sequence>
<evidence type="ECO:0000256" key="12">
    <source>
        <dbReference type="SAM" id="MobiDB-lite"/>
    </source>
</evidence>
<reference evidence="14 15" key="1">
    <citation type="submission" date="2024-10" db="EMBL/GenBank/DDBJ databases">
        <title>Updated reference genomes for cyclostephanoid diatoms.</title>
        <authorList>
            <person name="Roberts W.R."/>
            <person name="Alverson A.J."/>
        </authorList>
    </citation>
    <scope>NUCLEOTIDE SEQUENCE [LARGE SCALE GENOMIC DNA]</scope>
    <source>
        <strain evidence="14 15">AJA228-03</strain>
    </source>
</reference>
<keyword evidence="7" id="KW-0788">Thiol protease</keyword>
<dbReference type="GO" id="GO:0008234">
    <property type="term" value="F:cysteine-type peptidase activity"/>
    <property type="evidence" value="ECO:0007669"/>
    <property type="project" value="UniProtKB-KW"/>
</dbReference>
<feature type="compositionally biased region" description="Low complexity" evidence="12">
    <location>
        <begin position="411"/>
        <end position="421"/>
    </location>
</feature>
<keyword evidence="5 11" id="KW-0645">Protease</keyword>
<dbReference type="Pfam" id="PF03416">
    <property type="entry name" value="Peptidase_C54"/>
    <property type="match status" value="2"/>
</dbReference>
<evidence type="ECO:0000313" key="15">
    <source>
        <dbReference type="Proteomes" id="UP001530377"/>
    </source>
</evidence>
<feature type="domain" description="Peptidase C54 catalytic" evidence="13">
    <location>
        <begin position="542"/>
        <end position="647"/>
    </location>
</feature>
<evidence type="ECO:0000256" key="3">
    <source>
        <dbReference type="ARBA" id="ARBA00022448"/>
    </source>
</evidence>
<dbReference type="InterPro" id="IPR005078">
    <property type="entry name" value="Peptidase_C54"/>
</dbReference>
<protein>
    <recommendedName>
        <fullName evidence="11">Cysteine protease</fullName>
        <ecNumber evidence="11">3.4.22.-</ecNumber>
    </recommendedName>
</protein>
<dbReference type="PANTHER" id="PTHR22624:SF49">
    <property type="entry name" value="CYSTEINE PROTEASE"/>
    <property type="match status" value="1"/>
</dbReference>
<dbReference type="GO" id="GO:0015031">
    <property type="term" value="P:protein transport"/>
    <property type="evidence" value="ECO:0007669"/>
    <property type="project" value="UniProtKB-KW"/>
</dbReference>
<evidence type="ECO:0000256" key="11">
    <source>
        <dbReference type="RuleBase" id="RU363115"/>
    </source>
</evidence>
<evidence type="ECO:0000256" key="4">
    <source>
        <dbReference type="ARBA" id="ARBA00022490"/>
    </source>
</evidence>
<accession>A0ABD3SGT4</accession>
<feature type="compositionally biased region" description="Acidic residues" evidence="12">
    <location>
        <begin position="510"/>
        <end position="533"/>
    </location>
</feature>
<dbReference type="PANTHER" id="PTHR22624">
    <property type="entry name" value="CYSTEINE PROTEASE ATG4"/>
    <property type="match status" value="1"/>
</dbReference>
<dbReference type="InterPro" id="IPR046792">
    <property type="entry name" value="Peptidase_C54_cat"/>
</dbReference>
<evidence type="ECO:0000256" key="6">
    <source>
        <dbReference type="ARBA" id="ARBA00022801"/>
    </source>
</evidence>
<organism evidence="14 15">
    <name type="scientific">Cyclostephanos tholiformis</name>
    <dbReference type="NCBI Taxonomy" id="382380"/>
    <lineage>
        <taxon>Eukaryota</taxon>
        <taxon>Sar</taxon>
        <taxon>Stramenopiles</taxon>
        <taxon>Ochrophyta</taxon>
        <taxon>Bacillariophyta</taxon>
        <taxon>Coscinodiscophyceae</taxon>
        <taxon>Thalassiosirophycidae</taxon>
        <taxon>Stephanodiscales</taxon>
        <taxon>Stephanodiscaceae</taxon>
        <taxon>Cyclostephanos</taxon>
    </lineage>
</organism>
<evidence type="ECO:0000313" key="14">
    <source>
        <dbReference type="EMBL" id="KAL3823665.1"/>
    </source>
</evidence>
<keyword evidence="3" id="KW-0813">Transport</keyword>
<comment type="function">
    <text evidence="11">Cysteine protease that plays a key role in autophagy by mediating both proteolytic activation and delipidation of ATG8 family proteins.</text>
</comment>
<dbReference type="Proteomes" id="UP001530377">
    <property type="component" value="Unassembled WGS sequence"/>
</dbReference>
<evidence type="ECO:0000256" key="9">
    <source>
        <dbReference type="ARBA" id="ARBA00023006"/>
    </source>
</evidence>